<dbReference type="EMBL" id="JAKILB010000006">
    <property type="protein sequence ID" value="MCL1139248.1"/>
    <property type="molecule type" value="Genomic_DNA"/>
</dbReference>
<feature type="compositionally biased region" description="Polar residues" evidence="1">
    <location>
        <begin position="48"/>
        <end position="64"/>
    </location>
</feature>
<comment type="caution">
    <text evidence="4">The sequence shown here is derived from an EMBL/GenBank/DDBJ whole genome shotgun (WGS) entry which is preliminary data.</text>
</comment>
<dbReference type="GO" id="GO:0030428">
    <property type="term" value="C:cell septum"/>
    <property type="evidence" value="ECO:0007669"/>
    <property type="project" value="TreeGrafter"/>
</dbReference>
<dbReference type="NCBIfam" id="NF008641">
    <property type="entry name" value="PRK11633.1"/>
    <property type="match status" value="1"/>
</dbReference>
<reference evidence="4" key="1">
    <citation type="submission" date="2022-01" db="EMBL/GenBank/DDBJ databases">
        <title>Whole genome-based taxonomy of the Shewanellaceae.</title>
        <authorList>
            <person name="Martin-Rodriguez A.J."/>
        </authorList>
    </citation>
    <scope>NUCLEOTIDE SEQUENCE</scope>
    <source>
        <strain evidence="4">KCTC 23973</strain>
    </source>
</reference>
<evidence type="ECO:0000256" key="1">
    <source>
        <dbReference type="SAM" id="MobiDB-lite"/>
    </source>
</evidence>
<dbReference type="AlphaFoldDB" id="A0A9X2CDJ6"/>
<keyword evidence="5" id="KW-1185">Reference proteome</keyword>
<dbReference type="InterPro" id="IPR007730">
    <property type="entry name" value="SPOR-like_dom"/>
</dbReference>
<protein>
    <submittedName>
        <fullName evidence="4">Cell division protein DedD</fullName>
    </submittedName>
</protein>
<dbReference type="PANTHER" id="PTHR38687">
    <property type="entry name" value="CELL DIVISION PROTEIN DEDD-RELATED"/>
    <property type="match status" value="1"/>
</dbReference>
<evidence type="ECO:0000313" key="5">
    <source>
        <dbReference type="Proteomes" id="UP001139293"/>
    </source>
</evidence>
<dbReference type="SUPFAM" id="SSF110997">
    <property type="entry name" value="Sporulation related repeat"/>
    <property type="match status" value="1"/>
</dbReference>
<dbReference type="InterPro" id="IPR036680">
    <property type="entry name" value="SPOR-like_sf"/>
</dbReference>
<dbReference type="RefSeq" id="WP_248950424.1">
    <property type="nucleotide sequence ID" value="NZ_JAKILB010000006.1"/>
</dbReference>
<keyword evidence="2" id="KW-0812">Transmembrane</keyword>
<dbReference type="GO" id="GO:0042834">
    <property type="term" value="F:peptidoglycan binding"/>
    <property type="evidence" value="ECO:0007669"/>
    <property type="project" value="InterPro"/>
</dbReference>
<keyword evidence="4" id="KW-0131">Cell cycle</keyword>
<feature type="transmembrane region" description="Helical" evidence="2">
    <location>
        <begin position="6"/>
        <end position="27"/>
    </location>
</feature>
<dbReference type="PANTHER" id="PTHR38687:SF1">
    <property type="entry name" value="CELL DIVISION PROTEIN DEDD"/>
    <property type="match status" value="1"/>
</dbReference>
<evidence type="ECO:0000313" key="4">
    <source>
        <dbReference type="EMBL" id="MCL1139248.1"/>
    </source>
</evidence>
<accession>A0A9X2CDJ6</accession>
<proteinExistence type="predicted"/>
<sequence length="209" mass="22844">MSSQFQNRLVGVIVIVALGVIFLPDILDGKKQREEEQFAEIPLRPEIEQSSLSEQDNLPDQDINSLDLGEGETADSNGDDSWHIAETEEANEAQSAAKAPATESAKVTEKVVAKTEAKPQPKPVTKPSAAWTIQLGSFNNAANVKGLVNRLRAKGFTAYTLPTKPVDGQLTKVFVGPNISKDKLSRMQNDIYKLTELKGRIVAYNPVEK</sequence>
<dbReference type="Pfam" id="PF05036">
    <property type="entry name" value="SPOR"/>
    <property type="match status" value="1"/>
</dbReference>
<dbReference type="InterPro" id="IPR052521">
    <property type="entry name" value="Cell_div_SPOR-domain"/>
</dbReference>
<feature type="region of interest" description="Disordered" evidence="1">
    <location>
        <begin position="37"/>
        <end position="126"/>
    </location>
</feature>
<feature type="domain" description="SPOR" evidence="3">
    <location>
        <begin position="125"/>
        <end position="204"/>
    </location>
</feature>
<evidence type="ECO:0000259" key="3">
    <source>
        <dbReference type="PROSITE" id="PS51724"/>
    </source>
</evidence>
<dbReference type="Gene3D" id="3.30.70.1070">
    <property type="entry name" value="Sporulation related repeat"/>
    <property type="match status" value="1"/>
</dbReference>
<feature type="compositionally biased region" description="Basic and acidic residues" evidence="1">
    <location>
        <begin position="106"/>
        <end position="119"/>
    </location>
</feature>
<evidence type="ECO:0000256" key="2">
    <source>
        <dbReference type="SAM" id="Phobius"/>
    </source>
</evidence>
<gene>
    <name evidence="4" type="primary">dedD</name>
    <name evidence="4" type="ORF">L2740_11920</name>
</gene>
<name>A0A9X2CDJ6_9GAMM</name>
<keyword evidence="2" id="KW-1133">Transmembrane helix</keyword>
<dbReference type="Proteomes" id="UP001139293">
    <property type="component" value="Unassembled WGS sequence"/>
</dbReference>
<keyword evidence="2" id="KW-0472">Membrane</keyword>
<keyword evidence="4" id="KW-0132">Cell division</keyword>
<dbReference type="GO" id="GO:0032506">
    <property type="term" value="P:cytokinetic process"/>
    <property type="evidence" value="ECO:0007669"/>
    <property type="project" value="TreeGrafter"/>
</dbReference>
<dbReference type="GO" id="GO:0032153">
    <property type="term" value="C:cell division site"/>
    <property type="evidence" value="ECO:0007669"/>
    <property type="project" value="TreeGrafter"/>
</dbReference>
<organism evidence="4 5">
    <name type="scientific">Shewanella pneumatophori</name>
    <dbReference type="NCBI Taxonomy" id="314092"/>
    <lineage>
        <taxon>Bacteria</taxon>
        <taxon>Pseudomonadati</taxon>
        <taxon>Pseudomonadota</taxon>
        <taxon>Gammaproteobacteria</taxon>
        <taxon>Alteromonadales</taxon>
        <taxon>Shewanellaceae</taxon>
        <taxon>Shewanella</taxon>
    </lineage>
</organism>
<dbReference type="PROSITE" id="PS51724">
    <property type="entry name" value="SPOR"/>
    <property type="match status" value="1"/>
</dbReference>